<accession>A0AAT9GVW4</accession>
<comment type="subcellular location">
    <subcellularLocation>
        <location evidence="1">Cell outer membrane</location>
    </subcellularLocation>
</comment>
<dbReference type="RefSeq" id="WP_369616653.1">
    <property type="nucleotide sequence ID" value="NZ_AP031573.1"/>
</dbReference>
<reference evidence="5" key="1">
    <citation type="submission" date="2024-05" db="EMBL/GenBank/DDBJ databases">
        <title>Whole-Genome Sequence of CFS9, a Potential Fish Probiotic Isolated from the Body Surface of Silurus asotus.</title>
        <authorList>
            <person name="Kojima M."/>
            <person name="Tobioka K."/>
            <person name="Yokota K."/>
            <person name="Nakatani H."/>
            <person name="Hori K."/>
            <person name="Tamaru Y."/>
            <person name="Okazaki F."/>
        </authorList>
    </citation>
    <scope>NUCLEOTIDE SEQUENCE</scope>
    <source>
        <strain evidence="5">CFS9</strain>
    </source>
</reference>
<sequence>MKYNYMHLNYIALLCVFVFLGNSVYGQGSKVAGNEIYNQVSTASISGTIIDAENKEPVIFATILLLNEEQGTLVKSELSETKGEFNFKNLKSGNYKIKITHDDYKTFSTGIITIKTDNQKEVLPIELFKITKKESLKEVVILKKKKFVETKIDRTILNVDALESNTGITALELLKKAPGTSISDQGVVSLNGKANATIFIDDRPTYLSGAQLESYLSGLASDNVDKIEIMTNPPAKYEAAGNGGVINIKLKKSKKEGENGSVILGLRQHKFTEYNATFALNKKKENYNIFLNGNAGYKKRFQDLYISRNYTDTGSYSKQENNNVGDAIATNLRFGADYNLSKNTVIGVSADGSIWNGNDLDNSLNYLYNRNQTTDSIVKTLGSSDAKSVNSGINLNINHKLNEKSDVSANLDYLLYDSFPYQEFKNSIIFSDASKNYSDMLVGGAASKVYIYSGKADYSNQLTKKTNLQTGFKYSNIKTNNKSEYFDIVNDISTPNLNQNNKFLYNEKITALYVSSNTTLDRLSVQLGLRYESVKIIGDQLGNEIKPRTKNTTKYDNLFPTLYLSYKLDSLANNTVGINYGKRIDRPFYQDLNPIVIQVDKLTFYKGNPYLQPSITNSVEASYAHKNLLNFTLAYSKIDDQIMETIEIINNVYYSMPGNIGNTQVTNLSLSSTFNLASWLTFTGNAQLSYTDTKSDFFGGKLHTYGYNFRIDPVLQVKLKKDYNIELFGRYVGKAYVAQFTLDPYWFLDVTISKKLSNRSSLKLIGMDIFRTYITKGQINNLVNANADFRTLSNTRQVRLSFTYNFGDKMTTQERENNSIDTEKNRIK</sequence>
<evidence type="ECO:0000256" key="3">
    <source>
        <dbReference type="ARBA" id="ARBA00023237"/>
    </source>
</evidence>
<dbReference type="SUPFAM" id="SSF49452">
    <property type="entry name" value="Starch-binding domain-like"/>
    <property type="match status" value="1"/>
</dbReference>
<dbReference type="AlphaFoldDB" id="A0AAT9GVW4"/>
<dbReference type="Pfam" id="PF14905">
    <property type="entry name" value="OMP_b-brl_3"/>
    <property type="match status" value="1"/>
</dbReference>
<dbReference type="GO" id="GO:0030246">
    <property type="term" value="F:carbohydrate binding"/>
    <property type="evidence" value="ECO:0007669"/>
    <property type="project" value="InterPro"/>
</dbReference>
<evidence type="ECO:0000259" key="4">
    <source>
        <dbReference type="Pfam" id="PF14905"/>
    </source>
</evidence>
<feature type="domain" description="Outer membrane protein beta-barrel" evidence="4">
    <location>
        <begin position="400"/>
        <end position="804"/>
    </location>
</feature>
<evidence type="ECO:0000256" key="2">
    <source>
        <dbReference type="ARBA" id="ARBA00023136"/>
    </source>
</evidence>
<evidence type="ECO:0000313" key="5">
    <source>
        <dbReference type="EMBL" id="BFM41370.1"/>
    </source>
</evidence>
<name>A0AAT9GVW4_9FLAO</name>
<dbReference type="GO" id="GO:0009279">
    <property type="term" value="C:cell outer membrane"/>
    <property type="evidence" value="ECO:0007669"/>
    <property type="project" value="UniProtKB-SubCell"/>
</dbReference>
<keyword evidence="3" id="KW-0998">Cell outer membrane</keyword>
<evidence type="ECO:0000256" key="1">
    <source>
        <dbReference type="ARBA" id="ARBA00004442"/>
    </source>
</evidence>
<dbReference type="Gene3D" id="2.60.40.1120">
    <property type="entry name" value="Carboxypeptidase-like, regulatory domain"/>
    <property type="match status" value="1"/>
</dbReference>
<keyword evidence="2" id="KW-0472">Membrane</keyword>
<gene>
    <name evidence="5" type="ORF">CFS9_00110</name>
</gene>
<dbReference type="SUPFAM" id="SSF56935">
    <property type="entry name" value="Porins"/>
    <property type="match status" value="1"/>
</dbReference>
<dbReference type="InterPro" id="IPR036942">
    <property type="entry name" value="Beta-barrel_TonB_sf"/>
</dbReference>
<proteinExistence type="predicted"/>
<protein>
    <submittedName>
        <fullName evidence="5">Outer membrane beta-barrel family protein</fullName>
    </submittedName>
</protein>
<dbReference type="InterPro" id="IPR041700">
    <property type="entry name" value="OMP_b-brl_3"/>
</dbReference>
<dbReference type="InterPro" id="IPR013784">
    <property type="entry name" value="Carb-bd-like_fold"/>
</dbReference>
<dbReference type="EMBL" id="AP031573">
    <property type="protein sequence ID" value="BFM41370.1"/>
    <property type="molecule type" value="Genomic_DNA"/>
</dbReference>
<dbReference type="InterPro" id="IPR037066">
    <property type="entry name" value="Plug_dom_sf"/>
</dbReference>
<organism evidence="5">
    <name type="scientific">Flavobacterium sp. CFS9</name>
    <dbReference type="NCBI Taxonomy" id="3143118"/>
    <lineage>
        <taxon>Bacteria</taxon>
        <taxon>Pseudomonadati</taxon>
        <taxon>Bacteroidota</taxon>
        <taxon>Flavobacteriia</taxon>
        <taxon>Flavobacteriales</taxon>
        <taxon>Flavobacteriaceae</taxon>
        <taxon>Flavobacterium</taxon>
    </lineage>
</organism>
<dbReference type="Gene3D" id="2.40.170.20">
    <property type="entry name" value="TonB-dependent receptor, beta-barrel domain"/>
    <property type="match status" value="1"/>
</dbReference>
<dbReference type="Pfam" id="PF13620">
    <property type="entry name" value="CarboxypepD_reg"/>
    <property type="match status" value="1"/>
</dbReference>
<dbReference type="Gene3D" id="2.170.130.10">
    <property type="entry name" value="TonB-dependent receptor, plug domain"/>
    <property type="match status" value="1"/>
</dbReference>